<feature type="compositionally biased region" description="Basic and acidic residues" evidence="16">
    <location>
        <begin position="1039"/>
        <end position="1048"/>
    </location>
</feature>
<dbReference type="GO" id="GO:0005198">
    <property type="term" value="F:structural molecule activity"/>
    <property type="evidence" value="ECO:0007669"/>
    <property type="project" value="TreeGrafter"/>
</dbReference>
<dbReference type="Gene3D" id="1.20.940.10">
    <property type="entry name" value="Functional domain of the splicing factor Prp18"/>
    <property type="match status" value="1"/>
</dbReference>
<comment type="function">
    <text evidence="14">Component of the coat protein complex II (COPII) which promotes the formation of transport vesicles from the endoplasmic reticulum (ER). The coat has two main functions, the physical deformation of the endoplasmic reticulum membrane into vesicles and the selection of cargo molecules.</text>
</comment>
<gene>
    <name evidence="18" type="ORF">DASC09_040240</name>
</gene>
<evidence type="ECO:0000259" key="17">
    <source>
        <dbReference type="Pfam" id="PF07304"/>
    </source>
</evidence>
<feature type="region of interest" description="Disordered" evidence="16">
    <location>
        <begin position="544"/>
        <end position="566"/>
    </location>
</feature>
<keyword evidence="19" id="KW-1185">Reference proteome</keyword>
<protein>
    <recommendedName>
        <fullName evidence="5">Protein transport protein SEC31</fullName>
    </recommendedName>
    <alternativeName>
        <fullName evidence="4">Protein transport protein sec31</fullName>
    </alternativeName>
</protein>
<dbReference type="GO" id="GO:0090110">
    <property type="term" value="P:COPII-coated vesicle cargo loading"/>
    <property type="evidence" value="ECO:0007669"/>
    <property type="project" value="TreeGrafter"/>
</dbReference>
<dbReference type="GO" id="GO:0070971">
    <property type="term" value="C:endoplasmic reticulum exit site"/>
    <property type="evidence" value="ECO:0007669"/>
    <property type="project" value="TreeGrafter"/>
</dbReference>
<comment type="caution">
    <text evidence="18">The sequence shown here is derived from an EMBL/GenBank/DDBJ whole genome shotgun (WGS) entry which is preliminary data.</text>
</comment>
<proteinExistence type="inferred from homology"/>
<dbReference type="GO" id="GO:0015031">
    <property type="term" value="P:protein transport"/>
    <property type="evidence" value="ECO:0007669"/>
    <property type="project" value="UniProtKB-KW"/>
</dbReference>
<dbReference type="InterPro" id="IPR036322">
    <property type="entry name" value="WD40_repeat_dom_sf"/>
</dbReference>
<feature type="compositionally biased region" description="Basic and acidic residues" evidence="16">
    <location>
        <begin position="545"/>
        <end position="555"/>
    </location>
</feature>
<dbReference type="InterPro" id="IPR019775">
    <property type="entry name" value="WD40_repeat_CS"/>
</dbReference>
<feature type="region of interest" description="Disordered" evidence="16">
    <location>
        <begin position="374"/>
        <end position="411"/>
    </location>
</feature>
<feature type="compositionally biased region" description="Polar residues" evidence="16">
    <location>
        <begin position="1090"/>
        <end position="1100"/>
    </location>
</feature>
<dbReference type="Pfam" id="PF00400">
    <property type="entry name" value="WD40"/>
    <property type="match status" value="2"/>
</dbReference>
<feature type="compositionally biased region" description="Polar residues" evidence="16">
    <location>
        <begin position="393"/>
        <end position="411"/>
    </location>
</feature>
<dbReference type="SMART" id="SM00320">
    <property type="entry name" value="WD40"/>
    <property type="match status" value="6"/>
</dbReference>
<dbReference type="InterPro" id="IPR040251">
    <property type="entry name" value="SEC31-like"/>
</dbReference>
<dbReference type="Gene3D" id="2.130.10.10">
    <property type="entry name" value="YVTN repeat-like/Quinoprotein amine dehydrogenase"/>
    <property type="match status" value="1"/>
</dbReference>
<organism evidence="18 19">
    <name type="scientific">Saccharomycopsis crataegensis</name>
    <dbReference type="NCBI Taxonomy" id="43959"/>
    <lineage>
        <taxon>Eukaryota</taxon>
        <taxon>Fungi</taxon>
        <taxon>Dikarya</taxon>
        <taxon>Ascomycota</taxon>
        <taxon>Saccharomycotina</taxon>
        <taxon>Saccharomycetes</taxon>
        <taxon>Saccharomycopsidaceae</taxon>
        <taxon>Saccharomycopsis</taxon>
    </lineage>
</organism>
<evidence type="ECO:0000256" key="3">
    <source>
        <dbReference type="ARBA" id="ARBA00009358"/>
    </source>
</evidence>
<keyword evidence="6" id="KW-0813">Transport</keyword>
<dbReference type="Pfam" id="PF07304">
    <property type="entry name" value="SRA1"/>
    <property type="match status" value="1"/>
</dbReference>
<dbReference type="InterPro" id="IPR001680">
    <property type="entry name" value="WD40_rpt"/>
</dbReference>
<evidence type="ECO:0000256" key="13">
    <source>
        <dbReference type="ARBA" id="ARBA00023329"/>
    </source>
</evidence>
<evidence type="ECO:0000256" key="6">
    <source>
        <dbReference type="ARBA" id="ARBA00022448"/>
    </source>
</evidence>
<keyword evidence="11" id="KW-0653">Protein transport</keyword>
<evidence type="ECO:0000256" key="14">
    <source>
        <dbReference type="ARBA" id="ARBA00025471"/>
    </source>
</evidence>
<keyword evidence="8" id="KW-0677">Repeat</keyword>
<comment type="similarity">
    <text evidence="3">Belongs to the WD repeat SEC31 family.</text>
</comment>
<evidence type="ECO:0000256" key="2">
    <source>
        <dbReference type="ARBA" id="ARBA00004397"/>
    </source>
</evidence>
<evidence type="ECO:0000256" key="1">
    <source>
        <dbReference type="ARBA" id="ARBA00004299"/>
    </source>
</evidence>
<dbReference type="InterPro" id="IPR015943">
    <property type="entry name" value="WD40/YVTN_repeat-like_dom_sf"/>
</dbReference>
<feature type="domain" description="SRA1/Sec31" evidence="17">
    <location>
        <begin position="1242"/>
        <end position="1370"/>
    </location>
</feature>
<dbReference type="InterPro" id="IPR009917">
    <property type="entry name" value="SRA1/Sec31"/>
</dbReference>
<dbReference type="PANTHER" id="PTHR13923">
    <property type="entry name" value="SEC31-RELATED PROTEIN"/>
    <property type="match status" value="1"/>
</dbReference>
<dbReference type="GO" id="GO:0030127">
    <property type="term" value="C:COPII vesicle coat"/>
    <property type="evidence" value="ECO:0007669"/>
    <property type="project" value="TreeGrafter"/>
</dbReference>
<evidence type="ECO:0000256" key="16">
    <source>
        <dbReference type="SAM" id="MobiDB-lite"/>
    </source>
</evidence>
<dbReference type="SUPFAM" id="SSF50978">
    <property type="entry name" value="WD40 repeat-like"/>
    <property type="match status" value="1"/>
</dbReference>
<sequence>MVKLLNIDRTATFAISNHNLPYLATANVAGAIDVDFSDSSKLEIWSAFNNKNKTTPINSVEIDSKLYDLTWSADNKLLVGGLENGSVQFWDGESLINKQNNDKAVLHTATNHSSAVKSLAFNRTKNNILLSGSSNSEIFIWDTNKLTADPMTPTGESYTSKNGNPNAGSAVKKGTIEEISSLSWNHVVSHIFASSSTNGITSIWDLKSKRKVLNLSYTANTNAGNIRANLSSVAWHPTQSTKLITSSDLDSLPVVLQWDLRFAKSPECIYAGPKEFNSNPQFHEGHSKGILSIDWLSQDSGFLLTSGKDSNTFLWDTKTGEKLASYPSHPKTSTINAIGYNSSSDWIFKTRFAGKNPEYFASATFDGKVTLQTLQDTSSNQPEEDSSADVKSKQATQANKETSETDFWNQISTEDSLAADDEVKEEAKPEIFIKKAPKWLARPVSVSFAFGGKLVCVKTVINEDKTESSVVEITSVKFDNTEGAANLEKLSSILSDDESKAKEIIKERSSGEESFDWKLLDELKSLSGDKKKLLAKYVSSQSQTVDKKDDDKESDNSSANDIKSDNDDDSFFNNLAEESKEVLTTKVFKPTGSFELFSKSDDETVTELKKLILAGKFSESIELSLEHEKIVEALIIALSSGDEKLKQKVLGYYFENNIEKKKDSLARLLYSTSNFFPQVSGAGSETSEDSINDLISNGSVDNWQEIALGISTYIKDEAKFNSKITELGTRVYESGSRDNAILLYFVGGSLDKISEIWLKELEDKEKDIVNTKVDSEDAKKKSLLDIYYKLLDDLIIKVLIFKKSLGIAGEFPNSDKYSKLVKVFLDYIKNIGDNHGDFTVMEKLLNILPNDLSDVELGKARICRATAKPTPVATATASATRTIRGGNKYASPVVNKYGSPAASKYGPTATAASNPYGSPALSKLPTVPPVQTAAATAPPPINGIGVKSNNLGAAKKSTRSKYIAPQPVSTGNAFGLPPSQQPFQPANPAFGAPNNLYTPAQPTNSNYAPGIINSNAPQFGQAPPLNAPPRGSTSQNPSTDKKDGHEGWNDLPDTFANVTSKFKKKAAPVNVAQPFSATPPPQSPAIGNQPPFSRTSSFSVSGPPPMKKNFSSPKVSTANLSSPQPAVNGKYAPQVSSVSIPPTGGQQPNNGMMSPQPVNPYAPPPPSQFTGLGAASPFGTPPAQANRALSGAPSFGAPPMGGRNANPYGVPPQTNTHSAPPPMMNAVPPTAAQSLAQQSAVPPPPKSVTTAPVPAAPAKPKYPTGDRSHIPPEAQPIFQILNDELSAVKPKIPAKYTKKIVDTEKRLNILFEHLNNGELLSTGTIDLLKQLATSLSGKDYAGAHGAHLEIGTNFGAESGQWLVGVKRLIDMVEATDSM</sequence>
<feature type="compositionally biased region" description="Low complexity" evidence="16">
    <location>
        <begin position="1247"/>
        <end position="1263"/>
    </location>
</feature>
<evidence type="ECO:0000256" key="12">
    <source>
        <dbReference type="ARBA" id="ARBA00023136"/>
    </source>
</evidence>
<dbReference type="RefSeq" id="XP_064853695.1">
    <property type="nucleotide sequence ID" value="XM_064997623.1"/>
</dbReference>
<keyword evidence="9" id="KW-0256">Endoplasmic reticulum</keyword>
<feature type="compositionally biased region" description="Pro residues" evidence="16">
    <location>
        <begin position="1157"/>
        <end position="1167"/>
    </location>
</feature>
<keyword evidence="7 15" id="KW-0853">WD repeat</keyword>
<accession>A0AAV5QPM1</accession>
<evidence type="ECO:0000256" key="11">
    <source>
        <dbReference type="ARBA" id="ARBA00022927"/>
    </source>
</evidence>
<dbReference type="PROSITE" id="PS00678">
    <property type="entry name" value="WD_REPEATS_1"/>
    <property type="match status" value="1"/>
</dbReference>
<evidence type="ECO:0000256" key="9">
    <source>
        <dbReference type="ARBA" id="ARBA00022824"/>
    </source>
</evidence>
<dbReference type="EMBL" id="BTFZ01000011">
    <property type="protein sequence ID" value="GMM36699.1"/>
    <property type="molecule type" value="Genomic_DNA"/>
</dbReference>
<evidence type="ECO:0000256" key="15">
    <source>
        <dbReference type="PROSITE-ProRule" id="PRU00221"/>
    </source>
</evidence>
<dbReference type="PANTHER" id="PTHR13923:SF11">
    <property type="entry name" value="SECRETORY 31, ISOFORM D"/>
    <property type="match status" value="1"/>
</dbReference>
<evidence type="ECO:0000313" key="18">
    <source>
        <dbReference type="EMBL" id="GMM36699.1"/>
    </source>
</evidence>
<feature type="compositionally biased region" description="Polar residues" evidence="16">
    <location>
        <begin position="1109"/>
        <end position="1125"/>
    </location>
</feature>
<feature type="compositionally biased region" description="Polar residues" evidence="16">
    <location>
        <begin position="995"/>
        <end position="1018"/>
    </location>
</feature>
<reference evidence="18 19" key="1">
    <citation type="journal article" date="2023" name="Elife">
        <title>Identification of key yeast species and microbe-microbe interactions impacting larval growth of Drosophila in the wild.</title>
        <authorList>
            <person name="Mure A."/>
            <person name="Sugiura Y."/>
            <person name="Maeda R."/>
            <person name="Honda K."/>
            <person name="Sakurai N."/>
            <person name="Takahashi Y."/>
            <person name="Watada M."/>
            <person name="Katoh T."/>
            <person name="Gotoh A."/>
            <person name="Gotoh Y."/>
            <person name="Taniguchi I."/>
            <person name="Nakamura K."/>
            <person name="Hayashi T."/>
            <person name="Katayama T."/>
            <person name="Uemura T."/>
            <person name="Hattori Y."/>
        </authorList>
    </citation>
    <scope>NUCLEOTIDE SEQUENCE [LARGE SCALE GENOMIC DNA]</scope>
    <source>
        <strain evidence="18 19">SC-9</strain>
    </source>
</reference>
<evidence type="ECO:0000256" key="5">
    <source>
        <dbReference type="ARBA" id="ARBA00021236"/>
    </source>
</evidence>
<feature type="repeat" description="WD" evidence="15">
    <location>
        <begin position="283"/>
        <end position="325"/>
    </location>
</feature>
<keyword evidence="12" id="KW-0472">Membrane</keyword>
<evidence type="ECO:0000256" key="10">
    <source>
        <dbReference type="ARBA" id="ARBA00022892"/>
    </source>
</evidence>
<dbReference type="GeneID" id="90074674"/>
<dbReference type="GO" id="GO:0007029">
    <property type="term" value="P:endoplasmic reticulum organization"/>
    <property type="evidence" value="ECO:0007669"/>
    <property type="project" value="TreeGrafter"/>
</dbReference>
<dbReference type="Proteomes" id="UP001360560">
    <property type="component" value="Unassembled WGS sequence"/>
</dbReference>
<name>A0AAV5QPM1_9ASCO</name>
<evidence type="ECO:0000256" key="8">
    <source>
        <dbReference type="ARBA" id="ARBA00022737"/>
    </source>
</evidence>
<keyword evidence="13" id="KW-0968">Cytoplasmic vesicle</keyword>
<dbReference type="PROSITE" id="PS50082">
    <property type="entry name" value="WD_REPEATS_2"/>
    <property type="match status" value="2"/>
</dbReference>
<dbReference type="Gene3D" id="1.25.40.1030">
    <property type="match status" value="1"/>
</dbReference>
<dbReference type="GO" id="GO:0005789">
    <property type="term" value="C:endoplasmic reticulum membrane"/>
    <property type="evidence" value="ECO:0007669"/>
    <property type="project" value="UniProtKB-SubCell"/>
</dbReference>
<dbReference type="PROSITE" id="PS50294">
    <property type="entry name" value="WD_REPEATS_REGION"/>
    <property type="match status" value="2"/>
</dbReference>
<feature type="region of interest" description="Disordered" evidence="16">
    <location>
        <begin position="1072"/>
        <end position="1266"/>
    </location>
</feature>
<feature type="compositionally biased region" description="Polar residues" evidence="16">
    <location>
        <begin position="1134"/>
        <end position="1153"/>
    </location>
</feature>
<comment type="subcellular location">
    <subcellularLocation>
        <location evidence="1">Cytoplasmic vesicle</location>
        <location evidence="1">COPII-coated vesicle membrane</location>
        <topology evidence="1">Peripheral membrane protein</topology>
        <orientation evidence="1">Cytoplasmic side</orientation>
    </subcellularLocation>
    <subcellularLocation>
        <location evidence="2">Endoplasmic reticulum membrane</location>
        <topology evidence="2">Peripheral membrane protein</topology>
        <orientation evidence="2">Cytoplasmic side</orientation>
    </subcellularLocation>
</comment>
<feature type="repeat" description="WD" evidence="15">
    <location>
        <begin position="109"/>
        <end position="142"/>
    </location>
</feature>
<keyword evidence="10" id="KW-0931">ER-Golgi transport</keyword>
<evidence type="ECO:0000256" key="4">
    <source>
        <dbReference type="ARBA" id="ARBA00013507"/>
    </source>
</evidence>
<evidence type="ECO:0000313" key="19">
    <source>
        <dbReference type="Proteomes" id="UP001360560"/>
    </source>
</evidence>
<evidence type="ECO:0000256" key="7">
    <source>
        <dbReference type="ARBA" id="ARBA00022574"/>
    </source>
</evidence>
<feature type="region of interest" description="Disordered" evidence="16">
    <location>
        <begin position="965"/>
        <end position="1054"/>
    </location>
</feature>